<gene>
    <name evidence="2" type="ORF">HMPREF9151_01767</name>
</gene>
<keyword evidence="3" id="KW-1185">Reference proteome</keyword>
<dbReference type="Gene3D" id="1.20.1420.60">
    <property type="match status" value="1"/>
</dbReference>
<evidence type="ECO:0000313" key="3">
    <source>
        <dbReference type="Proteomes" id="UP000010433"/>
    </source>
</evidence>
<proteinExistence type="predicted"/>
<dbReference type="HOGENOM" id="CLU_107474_0_0_10"/>
<dbReference type="Pfam" id="PF14300">
    <property type="entry name" value="DMP19"/>
    <property type="match status" value="1"/>
</dbReference>
<accession>L1N7R1</accession>
<protein>
    <recommendedName>
        <fullName evidence="1">DNA mimic protein DMP19 C-terminal domain-containing protein</fullName>
    </recommendedName>
</protein>
<organism evidence="2 3">
    <name type="scientific">Hoylesella saccharolytica F0055</name>
    <dbReference type="NCBI Taxonomy" id="1127699"/>
    <lineage>
        <taxon>Bacteria</taxon>
        <taxon>Pseudomonadati</taxon>
        <taxon>Bacteroidota</taxon>
        <taxon>Bacteroidia</taxon>
        <taxon>Bacteroidales</taxon>
        <taxon>Prevotellaceae</taxon>
        <taxon>Hoylesella</taxon>
    </lineage>
</organism>
<dbReference type="RefSeq" id="WP_009163070.1">
    <property type="nucleotide sequence ID" value="NZ_KB291003.1"/>
</dbReference>
<name>L1N7R1_9BACT</name>
<dbReference type="STRING" id="1127699.HMPREF9151_01767"/>
<dbReference type="AlphaFoldDB" id="L1N7R1"/>
<feature type="domain" description="DNA mimic protein DMP19 C-terminal" evidence="1">
    <location>
        <begin position="46"/>
        <end position="160"/>
    </location>
</feature>
<dbReference type="OrthoDB" id="8606126at2"/>
<evidence type="ECO:0000313" key="2">
    <source>
        <dbReference type="EMBL" id="EKX99284.1"/>
    </source>
</evidence>
<dbReference type="EMBL" id="AMEP01000103">
    <property type="protein sequence ID" value="EKX99284.1"/>
    <property type="molecule type" value="Genomic_DNA"/>
</dbReference>
<comment type="caution">
    <text evidence="2">The sequence shown here is derived from an EMBL/GenBank/DDBJ whole genome shotgun (WGS) entry which is preliminary data.</text>
</comment>
<sequence length="169" mass="19344">MANTVVVKETLLIDAAQEGMDAFLNVFIEAIHQYIGGDLNADNMGKLNTDQLTLLSYNIVRDEVMDGGFVQLIHNGYGPFIFTNPFAKVLKIWGLAELGQLINKVHRLYNKYGAEIEKDCTDDEFMALFEQYQAFDDCDDNFVENEERWTEDVARYIDNHINSFATIEQ</sequence>
<reference evidence="2 3" key="1">
    <citation type="submission" date="2012-05" db="EMBL/GenBank/DDBJ databases">
        <authorList>
            <person name="Weinstock G."/>
            <person name="Sodergren E."/>
            <person name="Lobos E.A."/>
            <person name="Fulton L."/>
            <person name="Fulton R."/>
            <person name="Courtney L."/>
            <person name="Fronick C."/>
            <person name="O'Laughlin M."/>
            <person name="Godfrey J."/>
            <person name="Wilson R.M."/>
            <person name="Miner T."/>
            <person name="Farmer C."/>
            <person name="Delehaunty K."/>
            <person name="Cordes M."/>
            <person name="Minx P."/>
            <person name="Tomlinson C."/>
            <person name="Chen J."/>
            <person name="Wollam A."/>
            <person name="Pepin K.H."/>
            <person name="Bhonagiri V."/>
            <person name="Zhang X."/>
            <person name="Suruliraj S."/>
            <person name="Warren W."/>
            <person name="Mitreva M."/>
            <person name="Mardis E.R."/>
            <person name="Wilson R.K."/>
        </authorList>
    </citation>
    <scope>NUCLEOTIDE SEQUENCE [LARGE SCALE GENOMIC DNA]</scope>
    <source>
        <strain evidence="2 3">F0055</strain>
    </source>
</reference>
<dbReference type="PATRIC" id="fig|1127699.3.peg.1632"/>
<evidence type="ECO:0000259" key="1">
    <source>
        <dbReference type="Pfam" id="PF14300"/>
    </source>
</evidence>
<dbReference type="Proteomes" id="UP000010433">
    <property type="component" value="Unassembled WGS sequence"/>
</dbReference>
<dbReference type="InterPro" id="IPR025402">
    <property type="entry name" value="DMP19_C"/>
</dbReference>